<dbReference type="AlphaFoldDB" id="A0A1X0P8Z8"/>
<protein>
    <recommendedName>
        <fullName evidence="1">Trypanosoma Tc-38 (p38) protein domain-containing protein</fullName>
    </recommendedName>
</protein>
<dbReference type="VEuPathDB" id="TriTrypDB:TM35_000012790"/>
<gene>
    <name evidence="2" type="ORF">TM35_000012790</name>
</gene>
<dbReference type="OrthoDB" id="241787at2759"/>
<sequence length="342" mass="38937">MQKRLTIFGEPLAYWAEDMLKAALSTNTNTGDSLSHTKVYVLTYPQIHQLFLPVKPHRLWSVMIPEEELEYTLHAGIARATLVHSQRLRRLDVNRGDTPVVVDITATALSARGVALTNDESTLSKMRELAKERHYDSPFWLTREEMEYFVFSNNRLQRLFNCNIPHSNGGLDNYKKIPSIEVENERKQKCHVMNLSEFAKITSSTFSFNSSLSSSSSNNNNNNMMMTNTTVSPEGRGLNHNTAFHMFRQFRPIDIRTKSLFPPDIADALRKYSMTTGCWCTVWGTPNDYTALDLKVPEGPLGVWVFDAEDSPLFLTPALTCDNPVKALTHVYKDDHIIFTQP</sequence>
<evidence type="ECO:0000313" key="3">
    <source>
        <dbReference type="Proteomes" id="UP000192257"/>
    </source>
</evidence>
<name>A0A1X0P8Z8_9TRYP</name>
<accession>A0A1X0P8Z8</accession>
<dbReference type="Proteomes" id="UP000192257">
    <property type="component" value="Unassembled WGS sequence"/>
</dbReference>
<dbReference type="EMBL" id="NBCO01000001">
    <property type="protein sequence ID" value="ORC93402.1"/>
    <property type="molecule type" value="Genomic_DNA"/>
</dbReference>
<keyword evidence="3" id="KW-1185">Reference proteome</keyword>
<dbReference type="InterPro" id="IPR045399">
    <property type="entry name" value="Tc-38"/>
</dbReference>
<reference evidence="2 3" key="1">
    <citation type="submission" date="2017-03" db="EMBL/GenBank/DDBJ databases">
        <title>An alternative strategy for trypanosome survival in the mammalian bloodstream revealed through genome and transcriptome analysis of the ubiquitous bovine parasite Trypanosoma (Megatrypanum) theileri.</title>
        <authorList>
            <person name="Kelly S."/>
            <person name="Ivens A."/>
            <person name="Mott A."/>
            <person name="O'Neill E."/>
            <person name="Emms D."/>
            <person name="Macleod O."/>
            <person name="Voorheis P."/>
            <person name="Matthews J."/>
            <person name="Matthews K."/>
            <person name="Carrington M."/>
        </authorList>
    </citation>
    <scope>NUCLEOTIDE SEQUENCE [LARGE SCALE GENOMIC DNA]</scope>
    <source>
        <strain evidence="2">Edinburgh</strain>
    </source>
</reference>
<evidence type="ECO:0000259" key="1">
    <source>
        <dbReference type="Pfam" id="PF20054"/>
    </source>
</evidence>
<dbReference type="GeneID" id="39980740"/>
<dbReference type="RefSeq" id="XP_028887468.1">
    <property type="nucleotide sequence ID" value="XM_029020960.1"/>
</dbReference>
<comment type="caution">
    <text evidence="2">The sequence shown here is derived from an EMBL/GenBank/DDBJ whole genome shotgun (WGS) entry which is preliminary data.</text>
</comment>
<proteinExistence type="predicted"/>
<organism evidence="2 3">
    <name type="scientific">Trypanosoma theileri</name>
    <dbReference type="NCBI Taxonomy" id="67003"/>
    <lineage>
        <taxon>Eukaryota</taxon>
        <taxon>Discoba</taxon>
        <taxon>Euglenozoa</taxon>
        <taxon>Kinetoplastea</taxon>
        <taxon>Metakinetoplastina</taxon>
        <taxon>Trypanosomatida</taxon>
        <taxon>Trypanosomatidae</taxon>
        <taxon>Trypanosoma</taxon>
    </lineage>
</organism>
<dbReference type="Pfam" id="PF20054">
    <property type="entry name" value="Tc-38"/>
    <property type="match status" value="1"/>
</dbReference>
<evidence type="ECO:0000313" key="2">
    <source>
        <dbReference type="EMBL" id="ORC93402.1"/>
    </source>
</evidence>
<feature type="domain" description="Trypanosoma Tc-38 (p38) protein" evidence="1">
    <location>
        <begin position="260"/>
        <end position="324"/>
    </location>
</feature>